<reference evidence="2 3" key="2">
    <citation type="journal article" date="2019" name="G3 (Bethesda)">
        <title>Hybrid Assembly of the Genome of the Entomopathogenic Nematode Steinernema carpocapsae Identifies the X-Chromosome.</title>
        <authorList>
            <person name="Serra L."/>
            <person name="Macchietto M."/>
            <person name="Macias-Munoz A."/>
            <person name="McGill C.J."/>
            <person name="Rodriguez I.M."/>
            <person name="Rodriguez B."/>
            <person name="Murad R."/>
            <person name="Mortazavi A."/>
        </authorList>
    </citation>
    <scope>NUCLEOTIDE SEQUENCE [LARGE SCALE GENOMIC DNA]</scope>
    <source>
        <strain evidence="2 3">ALL</strain>
    </source>
</reference>
<feature type="compositionally biased region" description="Basic and acidic residues" evidence="1">
    <location>
        <begin position="51"/>
        <end position="63"/>
    </location>
</feature>
<evidence type="ECO:0000313" key="2">
    <source>
        <dbReference type="EMBL" id="TKR72295.1"/>
    </source>
</evidence>
<evidence type="ECO:0000256" key="1">
    <source>
        <dbReference type="SAM" id="MobiDB-lite"/>
    </source>
</evidence>
<proteinExistence type="predicted"/>
<dbReference type="EMBL" id="AZBU02000006">
    <property type="protein sequence ID" value="TKR72295.1"/>
    <property type="molecule type" value="Genomic_DNA"/>
</dbReference>
<protein>
    <submittedName>
        <fullName evidence="2">Uncharacterized protein</fullName>
    </submittedName>
</protein>
<dbReference type="Proteomes" id="UP000298663">
    <property type="component" value="Unassembled WGS sequence"/>
</dbReference>
<keyword evidence="3" id="KW-1185">Reference proteome</keyword>
<sequence>MRGHRTVSSPNFALPSRRKRNLLLHISFDSRCRGSKTIARGGLLHLLPGSRRGEEHGNRELRRGGRSCPVLPNPSASPVQIVILFRGLIIGTYSQSIRLCCSKGGRGNG</sequence>
<evidence type="ECO:0000313" key="3">
    <source>
        <dbReference type="Proteomes" id="UP000298663"/>
    </source>
</evidence>
<comment type="caution">
    <text evidence="2">The sequence shown here is derived from an EMBL/GenBank/DDBJ whole genome shotgun (WGS) entry which is preliminary data.</text>
</comment>
<reference evidence="2 3" key="1">
    <citation type="journal article" date="2015" name="Genome Biol.">
        <title>Comparative genomics of Steinernema reveals deeply conserved gene regulatory networks.</title>
        <authorList>
            <person name="Dillman A.R."/>
            <person name="Macchietto M."/>
            <person name="Porter C.F."/>
            <person name="Rogers A."/>
            <person name="Williams B."/>
            <person name="Antoshechkin I."/>
            <person name="Lee M.M."/>
            <person name="Goodwin Z."/>
            <person name="Lu X."/>
            <person name="Lewis E.E."/>
            <person name="Goodrich-Blair H."/>
            <person name="Stock S.P."/>
            <person name="Adams B.J."/>
            <person name="Sternberg P.W."/>
            <person name="Mortazavi A."/>
        </authorList>
    </citation>
    <scope>NUCLEOTIDE SEQUENCE [LARGE SCALE GENOMIC DNA]</scope>
    <source>
        <strain evidence="2 3">ALL</strain>
    </source>
</reference>
<organism evidence="2 3">
    <name type="scientific">Steinernema carpocapsae</name>
    <name type="common">Entomopathogenic nematode</name>
    <dbReference type="NCBI Taxonomy" id="34508"/>
    <lineage>
        <taxon>Eukaryota</taxon>
        <taxon>Metazoa</taxon>
        <taxon>Ecdysozoa</taxon>
        <taxon>Nematoda</taxon>
        <taxon>Chromadorea</taxon>
        <taxon>Rhabditida</taxon>
        <taxon>Tylenchina</taxon>
        <taxon>Panagrolaimomorpha</taxon>
        <taxon>Strongyloidoidea</taxon>
        <taxon>Steinernematidae</taxon>
        <taxon>Steinernema</taxon>
    </lineage>
</organism>
<name>A0A4V6A0P4_STECR</name>
<accession>A0A4V6A0P4</accession>
<dbReference type="AlphaFoldDB" id="A0A4V6A0P4"/>
<feature type="region of interest" description="Disordered" evidence="1">
    <location>
        <begin position="50"/>
        <end position="69"/>
    </location>
</feature>
<gene>
    <name evidence="2" type="ORF">L596_019767</name>
</gene>